<keyword evidence="1" id="KW-0472">Membrane</keyword>
<protein>
    <submittedName>
        <fullName evidence="2">DUF3290 family protein</fullName>
    </submittedName>
</protein>
<dbReference type="AlphaFoldDB" id="A0A929MQF7"/>
<dbReference type="EMBL" id="JABZFV010000310">
    <property type="protein sequence ID" value="MBF0935621.1"/>
    <property type="molecule type" value="Genomic_DNA"/>
</dbReference>
<proteinExistence type="predicted"/>
<gene>
    <name evidence="2" type="ORF">HXK00_08305</name>
</gene>
<keyword evidence="1" id="KW-0812">Transmembrane</keyword>
<sequence length="149" mass="17148">MKFYSYDYMKSRINITDWLQLTIFVGLAILIGLAIWFYYHRNKDSKYRELAIIGIICFFILAGTRWQDAQAKQAALSQYSGASHLMEQVAEDLGTKPELLYLNTEAAADGGIIKSGDRYYRTIIDREGHYILEEMAVQLPKIELVEVKP</sequence>
<dbReference type="RefSeq" id="WP_291427590.1">
    <property type="nucleotide sequence ID" value="NZ_CAJPUI010000007.1"/>
</dbReference>
<evidence type="ECO:0000313" key="3">
    <source>
        <dbReference type="Proteomes" id="UP000757900"/>
    </source>
</evidence>
<dbReference type="Pfam" id="PF11694">
    <property type="entry name" value="DUF3290"/>
    <property type="match status" value="1"/>
</dbReference>
<evidence type="ECO:0000313" key="2">
    <source>
        <dbReference type="EMBL" id="MBF0935621.1"/>
    </source>
</evidence>
<feature type="transmembrane region" description="Helical" evidence="1">
    <location>
        <begin position="18"/>
        <end position="38"/>
    </location>
</feature>
<comment type="caution">
    <text evidence="2">The sequence shown here is derived from an EMBL/GenBank/DDBJ whole genome shotgun (WGS) entry which is preliminary data.</text>
</comment>
<name>A0A929MQF7_ABIDE</name>
<feature type="transmembrane region" description="Helical" evidence="1">
    <location>
        <begin position="50"/>
        <end position="67"/>
    </location>
</feature>
<dbReference type="InterPro" id="IPR021707">
    <property type="entry name" value="DUF3290"/>
</dbReference>
<dbReference type="Proteomes" id="UP000757900">
    <property type="component" value="Unassembled WGS sequence"/>
</dbReference>
<evidence type="ECO:0000256" key="1">
    <source>
        <dbReference type="SAM" id="Phobius"/>
    </source>
</evidence>
<organism evidence="2 3">
    <name type="scientific">Abiotrophia defectiva</name>
    <name type="common">Streptococcus defectivus</name>
    <dbReference type="NCBI Taxonomy" id="46125"/>
    <lineage>
        <taxon>Bacteria</taxon>
        <taxon>Bacillati</taxon>
        <taxon>Bacillota</taxon>
        <taxon>Bacilli</taxon>
        <taxon>Lactobacillales</taxon>
        <taxon>Aerococcaceae</taxon>
        <taxon>Abiotrophia</taxon>
    </lineage>
</organism>
<keyword evidence="1" id="KW-1133">Transmembrane helix</keyword>
<accession>A0A929MQF7</accession>
<reference evidence="2" key="1">
    <citation type="submission" date="2020-04" db="EMBL/GenBank/DDBJ databases">
        <title>Deep metagenomics examines the oral microbiome during advanced dental caries in children, revealing novel taxa and co-occurrences with host molecules.</title>
        <authorList>
            <person name="Baker J.L."/>
            <person name="Morton J.T."/>
            <person name="Dinis M."/>
            <person name="Alvarez R."/>
            <person name="Tran N.C."/>
            <person name="Knight R."/>
            <person name="Edlund A."/>
        </authorList>
    </citation>
    <scope>NUCLEOTIDE SEQUENCE</scope>
    <source>
        <strain evidence="2">JCVI_23_bin.16</strain>
    </source>
</reference>